<reference evidence="2 3" key="2">
    <citation type="journal article" date="2023" name="ChemBioChem">
        <title>Acyltransferase Domain Exchange between Two Independent Type I Polyketide Synthases in the Same Producer Strain of Macrolide Antibiotics.</title>
        <authorList>
            <person name="Kudo F."/>
            <person name="Kishikawa K."/>
            <person name="Tsuboi K."/>
            <person name="Kido T."/>
            <person name="Usui T."/>
            <person name="Hashimoto J."/>
            <person name="Shin-Ya K."/>
            <person name="Miyanaga A."/>
            <person name="Eguchi T."/>
        </authorList>
    </citation>
    <scope>NUCLEOTIDE SEQUENCE [LARGE SCALE GENOMIC DNA]</scope>
    <source>
        <strain evidence="2 3">A-8890</strain>
    </source>
</reference>
<organism evidence="2 3">
    <name type="scientific">Streptomyces graminofaciens</name>
    <dbReference type="NCBI Taxonomy" id="68212"/>
    <lineage>
        <taxon>Bacteria</taxon>
        <taxon>Bacillati</taxon>
        <taxon>Actinomycetota</taxon>
        <taxon>Actinomycetes</taxon>
        <taxon>Kitasatosporales</taxon>
        <taxon>Streptomycetaceae</taxon>
        <taxon>Streptomyces</taxon>
    </lineage>
</organism>
<dbReference type="EMBL" id="AP018448">
    <property type="protein sequence ID" value="BBC38620.1"/>
    <property type="molecule type" value="Genomic_DNA"/>
</dbReference>
<feature type="region of interest" description="Disordered" evidence="1">
    <location>
        <begin position="49"/>
        <end position="88"/>
    </location>
</feature>
<evidence type="ECO:0000313" key="3">
    <source>
        <dbReference type="Proteomes" id="UP001321542"/>
    </source>
</evidence>
<proteinExistence type="predicted"/>
<evidence type="ECO:0000256" key="1">
    <source>
        <dbReference type="SAM" id="MobiDB-lite"/>
    </source>
</evidence>
<dbReference type="Proteomes" id="UP001321542">
    <property type="component" value="Chromosome"/>
</dbReference>
<keyword evidence="3" id="KW-1185">Reference proteome</keyword>
<gene>
    <name evidence="2" type="ORF">SGFS_099140</name>
</gene>
<protein>
    <submittedName>
        <fullName evidence="2">Uncharacterized protein</fullName>
    </submittedName>
</protein>
<evidence type="ECO:0000313" key="2">
    <source>
        <dbReference type="EMBL" id="BBC38620.1"/>
    </source>
</evidence>
<sequence length="100" mass="10274">MSEAALSATHLSVRRVGYVRVPFLSREIDVARAGADLGHGSARVDRVAAEGDVASGNEESGVVRTEGKGGDRLAGGGEGAQELLGGDVPELDLEKDMSVI</sequence>
<reference evidence="2 3" key="1">
    <citation type="journal article" date="2010" name="ChemBioChem">
        <title>Cloning and characterization of the biosynthetic gene cluster of 16-membered macrolide antibiotic FD-891: involvement of a dual functional cytochrome P450 monooxygenase catalyzing epoxidation and hydroxylation.</title>
        <authorList>
            <person name="Kudo F."/>
            <person name="Motegi A."/>
            <person name="Mizoue K."/>
            <person name="Eguchi T."/>
        </authorList>
    </citation>
    <scope>NUCLEOTIDE SEQUENCE [LARGE SCALE GENOMIC DNA]</scope>
    <source>
        <strain evidence="2 3">A-8890</strain>
    </source>
</reference>
<name>A0ABN5VZA5_9ACTN</name>
<accession>A0ABN5VZA5</accession>